<evidence type="ECO:0000313" key="2">
    <source>
        <dbReference type="EMBL" id="EMS63400.1"/>
    </source>
</evidence>
<feature type="region of interest" description="Disordered" evidence="1">
    <location>
        <begin position="1"/>
        <end position="111"/>
    </location>
</feature>
<feature type="compositionally biased region" description="Basic and acidic residues" evidence="1">
    <location>
        <begin position="208"/>
        <end position="223"/>
    </location>
</feature>
<dbReference type="EMBL" id="KD070244">
    <property type="protein sequence ID" value="EMS63400.1"/>
    <property type="molecule type" value="Genomic_DNA"/>
</dbReference>
<organism evidence="2">
    <name type="scientific">Triticum urartu</name>
    <name type="common">Red wild einkorn</name>
    <name type="synonym">Crithodium urartu</name>
    <dbReference type="NCBI Taxonomy" id="4572"/>
    <lineage>
        <taxon>Eukaryota</taxon>
        <taxon>Viridiplantae</taxon>
        <taxon>Streptophyta</taxon>
        <taxon>Embryophyta</taxon>
        <taxon>Tracheophyta</taxon>
        <taxon>Spermatophyta</taxon>
        <taxon>Magnoliopsida</taxon>
        <taxon>Liliopsida</taxon>
        <taxon>Poales</taxon>
        <taxon>Poaceae</taxon>
        <taxon>BOP clade</taxon>
        <taxon>Pooideae</taxon>
        <taxon>Triticodae</taxon>
        <taxon>Triticeae</taxon>
        <taxon>Triticinae</taxon>
        <taxon>Triticum</taxon>
    </lineage>
</organism>
<sequence>MASGMAAVDFGQSAWQRSRKPAVGLVEESAASSRPGGGLGSQQSAASSRPGGAISSQQSAVGQVTELGRGQSSSNEAAALWLASGGGGRRGGSEAPNASTAEDARSMNRASARTWKRAWEWVCGRHMSMRSDGRARGRAGQCGRVGDALSAATGSDITAGGAADANTEQQRRQCSGDEDGEADGEDAPSRAATSEACRCRAPIATGETARRRSGEDENGHAPDCETSSSAVA</sequence>
<reference evidence="2" key="1">
    <citation type="journal article" date="2013" name="Nature">
        <title>Draft genome of the wheat A-genome progenitor Triticum urartu.</title>
        <authorList>
            <person name="Ling H.Q."/>
            <person name="Zhao S."/>
            <person name="Liu D."/>
            <person name="Wang J."/>
            <person name="Sun H."/>
            <person name="Zhang C."/>
            <person name="Fan H."/>
            <person name="Li D."/>
            <person name="Dong L."/>
            <person name="Tao Y."/>
            <person name="Gao C."/>
            <person name="Wu H."/>
            <person name="Li Y."/>
            <person name="Cui Y."/>
            <person name="Guo X."/>
            <person name="Zheng S."/>
            <person name="Wang B."/>
            <person name="Yu K."/>
            <person name="Liang Q."/>
            <person name="Yang W."/>
            <person name="Lou X."/>
            <person name="Chen J."/>
            <person name="Feng M."/>
            <person name="Jian J."/>
            <person name="Zhang X."/>
            <person name="Luo G."/>
            <person name="Jiang Y."/>
            <person name="Liu J."/>
            <person name="Wang Z."/>
            <person name="Sha Y."/>
            <person name="Zhang B."/>
            <person name="Wu H."/>
            <person name="Tang D."/>
            <person name="Shen Q."/>
            <person name="Xue P."/>
            <person name="Zou S."/>
            <person name="Wang X."/>
            <person name="Liu X."/>
            <person name="Wang F."/>
            <person name="Yang Y."/>
            <person name="An X."/>
            <person name="Dong Z."/>
            <person name="Zhang K."/>
            <person name="Zhang X."/>
            <person name="Luo M.C."/>
            <person name="Dvorak J."/>
            <person name="Tong Y."/>
            <person name="Wang J."/>
            <person name="Yang H."/>
            <person name="Li Z."/>
            <person name="Wang D."/>
            <person name="Zhang A."/>
            <person name="Wang J."/>
        </authorList>
    </citation>
    <scope>NUCLEOTIDE SEQUENCE</scope>
</reference>
<feature type="compositionally biased region" description="Acidic residues" evidence="1">
    <location>
        <begin position="176"/>
        <end position="186"/>
    </location>
</feature>
<accession>M8AEX9</accession>
<gene>
    <name evidence="2" type="ORF">TRIUR3_29042</name>
</gene>
<evidence type="ECO:0000256" key="1">
    <source>
        <dbReference type="SAM" id="MobiDB-lite"/>
    </source>
</evidence>
<protein>
    <submittedName>
        <fullName evidence="2">Uncharacterized protein</fullName>
    </submittedName>
</protein>
<feature type="region of interest" description="Disordered" evidence="1">
    <location>
        <begin position="154"/>
        <end position="232"/>
    </location>
</feature>
<name>M8AEX9_TRIUA</name>
<dbReference type="AlphaFoldDB" id="M8AEX9"/>
<proteinExistence type="predicted"/>